<reference evidence="5 6" key="1">
    <citation type="submission" date="2020-08" db="EMBL/GenBank/DDBJ databases">
        <title>Plant Genome Project.</title>
        <authorList>
            <person name="Zhang R.-G."/>
        </authorList>
    </citation>
    <scope>NUCLEOTIDE SEQUENCE [LARGE SCALE GENOMIC DNA]</scope>
    <source>
        <tissue evidence="5">Rhizome</tissue>
    </source>
</reference>
<dbReference type="InterPro" id="IPR001611">
    <property type="entry name" value="Leu-rich_rpt"/>
</dbReference>
<accession>A0A8J5FER5</accession>
<dbReference type="SUPFAM" id="SSF101447">
    <property type="entry name" value="Formin homology 2 domain (FH2 domain)"/>
    <property type="match status" value="1"/>
</dbReference>
<evidence type="ECO:0000313" key="5">
    <source>
        <dbReference type="EMBL" id="KAG6488324.1"/>
    </source>
</evidence>
<name>A0A8J5FER5_ZINOF</name>
<dbReference type="EMBL" id="JACMSC010000015">
    <property type="protein sequence ID" value="KAG6488324.1"/>
    <property type="molecule type" value="Genomic_DNA"/>
</dbReference>
<evidence type="ECO:0000256" key="1">
    <source>
        <dbReference type="ARBA" id="ARBA00022614"/>
    </source>
</evidence>
<gene>
    <name evidence="5" type="ORF">ZIOFF_057092</name>
    <name evidence="4" type="ORF">ZIOFF_061111</name>
</gene>
<dbReference type="InterPro" id="IPR003591">
    <property type="entry name" value="Leu-rich_rpt_typical-subtyp"/>
</dbReference>
<keyword evidence="6" id="KW-1185">Reference proteome</keyword>
<keyword evidence="1" id="KW-0433">Leucine-rich repeat</keyword>
<dbReference type="InterPro" id="IPR032675">
    <property type="entry name" value="LRR_dom_sf"/>
</dbReference>
<evidence type="ECO:0000313" key="4">
    <source>
        <dbReference type="EMBL" id="KAG6484309.1"/>
    </source>
</evidence>
<dbReference type="SMART" id="SM00369">
    <property type="entry name" value="LRR_TYP"/>
    <property type="match status" value="2"/>
</dbReference>
<proteinExistence type="predicted"/>
<sequence length="259" mass="28517">MQSWGLGWKRPSEIFHLSLDYGEPDDNADVNLPSTSPPPPPAHPPPPPPPPLPPSVRRQTSRDLGFRINLDWTAGDDEEQIALRLQSQLMVALPPPQDAVVLDLRGDEERGSVEVEMKVVRRRESLRSVRMSKAAGSGQQSDGGGVFTRLIRSNLVPSGMGNGVQGLGDHWKSVTMVNLCGCGLSVGYFPFPARILCSFSFVFPVGLTKLPLLEKLYLNNNKLLLLPPELGDLENLKVLRVDNNMLSSVPGELAYMLYW</sequence>
<dbReference type="EMBL" id="JACMSC010000016">
    <property type="protein sequence ID" value="KAG6484309.1"/>
    <property type="molecule type" value="Genomic_DNA"/>
</dbReference>
<dbReference type="AlphaFoldDB" id="A0A8J5FER5"/>
<evidence type="ECO:0000256" key="2">
    <source>
        <dbReference type="ARBA" id="ARBA00022737"/>
    </source>
</evidence>
<dbReference type="Gene3D" id="3.80.10.10">
    <property type="entry name" value="Ribonuclease Inhibitor"/>
    <property type="match status" value="1"/>
</dbReference>
<feature type="compositionally biased region" description="Pro residues" evidence="3">
    <location>
        <begin position="35"/>
        <end position="54"/>
    </location>
</feature>
<dbReference type="SUPFAM" id="SSF52058">
    <property type="entry name" value="L domain-like"/>
    <property type="match status" value="1"/>
</dbReference>
<comment type="caution">
    <text evidence="5">The sequence shown here is derived from an EMBL/GenBank/DDBJ whole genome shotgun (WGS) entry which is preliminary data.</text>
</comment>
<organism evidence="5 6">
    <name type="scientific">Zingiber officinale</name>
    <name type="common">Ginger</name>
    <name type="synonym">Amomum zingiber</name>
    <dbReference type="NCBI Taxonomy" id="94328"/>
    <lineage>
        <taxon>Eukaryota</taxon>
        <taxon>Viridiplantae</taxon>
        <taxon>Streptophyta</taxon>
        <taxon>Embryophyta</taxon>
        <taxon>Tracheophyta</taxon>
        <taxon>Spermatophyta</taxon>
        <taxon>Magnoliopsida</taxon>
        <taxon>Liliopsida</taxon>
        <taxon>Zingiberales</taxon>
        <taxon>Zingiberaceae</taxon>
        <taxon>Zingiber</taxon>
    </lineage>
</organism>
<keyword evidence="2" id="KW-0677">Repeat</keyword>
<evidence type="ECO:0000256" key="3">
    <source>
        <dbReference type="SAM" id="MobiDB-lite"/>
    </source>
</evidence>
<feature type="region of interest" description="Disordered" evidence="3">
    <location>
        <begin position="19"/>
        <end position="59"/>
    </location>
</feature>
<dbReference type="Proteomes" id="UP000734854">
    <property type="component" value="Unassembled WGS sequence"/>
</dbReference>
<evidence type="ECO:0000313" key="6">
    <source>
        <dbReference type="Proteomes" id="UP000734854"/>
    </source>
</evidence>
<dbReference type="Pfam" id="PF00560">
    <property type="entry name" value="LRR_1"/>
    <property type="match status" value="1"/>
</dbReference>
<protein>
    <submittedName>
        <fullName evidence="5">Uncharacterized protein</fullName>
    </submittedName>
</protein>